<reference evidence="2 3" key="1">
    <citation type="journal article" date="2020" name="Microorganisms">
        <title>Osmotic Adaptation and Compatible Solute Biosynthesis of Phototrophic Bacteria as Revealed from Genome Analyses.</title>
        <authorList>
            <person name="Imhoff J.F."/>
            <person name="Rahn T."/>
            <person name="Kunzel S."/>
            <person name="Keller A."/>
            <person name="Neulinger S.C."/>
        </authorList>
    </citation>
    <scope>NUCLEOTIDE SEQUENCE [LARGE SCALE GENOMIC DNA]</scope>
    <source>
        <strain evidence="2 3">DSM 21303</strain>
    </source>
</reference>
<comment type="caution">
    <text evidence="2">The sequence shown here is derived from an EMBL/GenBank/DDBJ whole genome shotgun (WGS) entry which is preliminary data.</text>
</comment>
<evidence type="ECO:0000256" key="1">
    <source>
        <dbReference type="SAM" id="MobiDB-lite"/>
    </source>
</evidence>
<proteinExistence type="predicted"/>
<accession>A0A9X0WLU0</accession>
<keyword evidence="3" id="KW-1185">Reference proteome</keyword>
<sequence length="86" mass="9427">MPKTIEVEIDAAGRLRSLAPLPRLPLRALLVLPEEEPPASPTRGSTAAEALKLRATPRDATRPRSQPDEVTHRIAALRNDWDLSDA</sequence>
<feature type="compositionally biased region" description="Basic and acidic residues" evidence="1">
    <location>
        <begin position="56"/>
        <end position="71"/>
    </location>
</feature>
<name>A0A9X0WLU0_9GAMM</name>
<feature type="region of interest" description="Disordered" evidence="1">
    <location>
        <begin position="33"/>
        <end position="71"/>
    </location>
</feature>
<dbReference type="RefSeq" id="WP_200389618.1">
    <property type="nucleotide sequence ID" value="NZ_NRSD01000036.1"/>
</dbReference>
<evidence type="ECO:0000313" key="2">
    <source>
        <dbReference type="EMBL" id="MBK1646795.1"/>
    </source>
</evidence>
<dbReference type="EMBL" id="NRSD01000036">
    <property type="protein sequence ID" value="MBK1646795.1"/>
    <property type="molecule type" value="Genomic_DNA"/>
</dbReference>
<protein>
    <submittedName>
        <fullName evidence="2">Uncharacterized protein</fullName>
    </submittedName>
</protein>
<gene>
    <name evidence="2" type="ORF">CKO25_19565</name>
</gene>
<evidence type="ECO:0000313" key="3">
    <source>
        <dbReference type="Proteomes" id="UP001138802"/>
    </source>
</evidence>
<dbReference type="Proteomes" id="UP001138802">
    <property type="component" value="Unassembled WGS sequence"/>
</dbReference>
<organism evidence="2 3">
    <name type="scientific">Thiocapsa imhoffii</name>
    <dbReference type="NCBI Taxonomy" id="382777"/>
    <lineage>
        <taxon>Bacteria</taxon>
        <taxon>Pseudomonadati</taxon>
        <taxon>Pseudomonadota</taxon>
        <taxon>Gammaproteobacteria</taxon>
        <taxon>Chromatiales</taxon>
        <taxon>Chromatiaceae</taxon>
        <taxon>Thiocapsa</taxon>
    </lineage>
</organism>
<dbReference type="AlphaFoldDB" id="A0A9X0WLU0"/>